<evidence type="ECO:0000256" key="7">
    <source>
        <dbReference type="ARBA" id="ARBA00023136"/>
    </source>
</evidence>
<evidence type="ECO:0000256" key="4">
    <source>
        <dbReference type="ARBA" id="ARBA00022692"/>
    </source>
</evidence>
<keyword evidence="6 10" id="KW-1133">Transmembrane helix</keyword>
<feature type="transmembrane region" description="Helical" evidence="10">
    <location>
        <begin position="129"/>
        <end position="148"/>
    </location>
</feature>
<keyword evidence="4 10" id="KW-0812">Transmembrane</keyword>
<dbReference type="Pfam" id="PF02949">
    <property type="entry name" value="7tm_6"/>
    <property type="match status" value="1"/>
</dbReference>
<evidence type="ECO:0000256" key="1">
    <source>
        <dbReference type="ARBA" id="ARBA00004651"/>
    </source>
</evidence>
<evidence type="ECO:0000256" key="3">
    <source>
        <dbReference type="ARBA" id="ARBA00022606"/>
    </source>
</evidence>
<accession>A0ABR1BFW8</accession>
<keyword evidence="12" id="KW-1185">Reference proteome</keyword>
<feature type="transmembrane region" description="Helical" evidence="10">
    <location>
        <begin position="179"/>
        <end position="207"/>
    </location>
</feature>
<evidence type="ECO:0000313" key="12">
    <source>
        <dbReference type="Proteomes" id="UP001359485"/>
    </source>
</evidence>
<evidence type="ECO:0000256" key="10">
    <source>
        <dbReference type="SAM" id="Phobius"/>
    </source>
</evidence>
<sequence>MSVPATLDDSPFSAPFHTLFYLGAWAPKSLPPKFLPFYVAYQIAILSCCLAGILFLFSDLFKVYNNFEKLIWNLCINTLFTGSIFKNVHMHQHDQVVRSLRIKLHKDEIKRTAPDDLAIQKKAVKRFRIIRRSIYVVLGLLVPVWLVTKFGTDRNGRRNLPVPVYLPPFLYSENGISYYYAYGLVSFAAVLALFFIADISIIMYAFLIQISREYELLLKDVPKLNDPYGNFIPSGKKAKEIIRTARRKKTKSVIREIARRQSRIVEYVFRVH</sequence>
<keyword evidence="2" id="KW-1003">Cell membrane</keyword>
<reference evidence="11 12" key="1">
    <citation type="submission" date="2023-09" db="EMBL/GenBank/DDBJ databases">
        <title>Genomes of two closely related lineages of the louse Polyplax serrata with different host specificities.</title>
        <authorList>
            <person name="Martinu J."/>
            <person name="Tarabai H."/>
            <person name="Stefka J."/>
            <person name="Hypsa V."/>
        </authorList>
    </citation>
    <scope>NUCLEOTIDE SEQUENCE [LARGE SCALE GENOMIC DNA]</scope>
    <source>
        <strain evidence="11">98ZLc_SE</strain>
    </source>
</reference>
<comment type="caution">
    <text evidence="11">The sequence shown here is derived from an EMBL/GenBank/DDBJ whole genome shotgun (WGS) entry which is preliminary data.</text>
</comment>
<keyword evidence="3" id="KW-0716">Sensory transduction</keyword>
<organism evidence="11 12">
    <name type="scientific">Polyplax serrata</name>
    <name type="common">Common mouse louse</name>
    <dbReference type="NCBI Taxonomy" id="468196"/>
    <lineage>
        <taxon>Eukaryota</taxon>
        <taxon>Metazoa</taxon>
        <taxon>Ecdysozoa</taxon>
        <taxon>Arthropoda</taxon>
        <taxon>Hexapoda</taxon>
        <taxon>Insecta</taxon>
        <taxon>Pterygota</taxon>
        <taxon>Neoptera</taxon>
        <taxon>Paraneoptera</taxon>
        <taxon>Psocodea</taxon>
        <taxon>Troctomorpha</taxon>
        <taxon>Phthiraptera</taxon>
        <taxon>Anoplura</taxon>
        <taxon>Polyplacidae</taxon>
        <taxon>Polyplax</taxon>
    </lineage>
</organism>
<dbReference type="InterPro" id="IPR004117">
    <property type="entry name" value="7tm6_olfct_rcpt"/>
</dbReference>
<feature type="transmembrane region" description="Helical" evidence="10">
    <location>
        <begin position="35"/>
        <end position="57"/>
    </location>
</feature>
<evidence type="ECO:0000313" key="11">
    <source>
        <dbReference type="EMBL" id="KAK6640929.1"/>
    </source>
</evidence>
<gene>
    <name evidence="11" type="ORF">RUM44_012627</name>
</gene>
<dbReference type="Proteomes" id="UP001359485">
    <property type="component" value="Unassembled WGS sequence"/>
</dbReference>
<evidence type="ECO:0008006" key="13">
    <source>
        <dbReference type="Google" id="ProtNLM"/>
    </source>
</evidence>
<evidence type="ECO:0000256" key="9">
    <source>
        <dbReference type="ARBA" id="ARBA00023224"/>
    </source>
</evidence>
<keyword evidence="8" id="KW-0675">Receptor</keyword>
<evidence type="ECO:0000256" key="6">
    <source>
        <dbReference type="ARBA" id="ARBA00022989"/>
    </source>
</evidence>
<dbReference type="PANTHER" id="PTHR21137">
    <property type="entry name" value="ODORANT RECEPTOR"/>
    <property type="match status" value="1"/>
</dbReference>
<protein>
    <recommendedName>
        <fullName evidence="13">Odorant receptor</fullName>
    </recommendedName>
</protein>
<name>A0ABR1BFW8_POLSC</name>
<keyword evidence="5" id="KW-0552">Olfaction</keyword>
<dbReference type="PANTHER" id="PTHR21137:SF35">
    <property type="entry name" value="ODORANT RECEPTOR 19A-RELATED"/>
    <property type="match status" value="1"/>
</dbReference>
<comment type="subcellular location">
    <subcellularLocation>
        <location evidence="1">Cell membrane</location>
        <topology evidence="1">Multi-pass membrane protein</topology>
    </subcellularLocation>
</comment>
<evidence type="ECO:0000256" key="8">
    <source>
        <dbReference type="ARBA" id="ARBA00023170"/>
    </source>
</evidence>
<evidence type="ECO:0000256" key="2">
    <source>
        <dbReference type="ARBA" id="ARBA00022475"/>
    </source>
</evidence>
<keyword evidence="9" id="KW-0807">Transducer</keyword>
<keyword evidence="7 10" id="KW-0472">Membrane</keyword>
<dbReference type="EMBL" id="JAWJWF010000001">
    <property type="protein sequence ID" value="KAK6640929.1"/>
    <property type="molecule type" value="Genomic_DNA"/>
</dbReference>
<evidence type="ECO:0000256" key="5">
    <source>
        <dbReference type="ARBA" id="ARBA00022725"/>
    </source>
</evidence>
<proteinExistence type="predicted"/>